<dbReference type="Proteomes" id="UP000184513">
    <property type="component" value="Unassembled WGS sequence"/>
</dbReference>
<protein>
    <submittedName>
        <fullName evidence="1">Uncharacterized protein</fullName>
    </submittedName>
</protein>
<dbReference type="EMBL" id="FRCY01000006">
    <property type="protein sequence ID" value="SHN07282.1"/>
    <property type="molecule type" value="Genomic_DNA"/>
</dbReference>
<reference evidence="1 2" key="1">
    <citation type="submission" date="2016-11" db="EMBL/GenBank/DDBJ databases">
        <authorList>
            <person name="Jaros S."/>
            <person name="Januszkiewicz K."/>
            <person name="Wedrychowicz H."/>
        </authorList>
    </citation>
    <scope>NUCLEOTIDE SEQUENCE [LARGE SCALE GENOMIC DNA]</scope>
    <source>
        <strain evidence="1 2">CGMCC 1.6102</strain>
    </source>
</reference>
<accession>A0A1M7NTC7</accession>
<organism evidence="1 2">
    <name type="scientific">Cyclobacterium lianum</name>
    <dbReference type="NCBI Taxonomy" id="388280"/>
    <lineage>
        <taxon>Bacteria</taxon>
        <taxon>Pseudomonadati</taxon>
        <taxon>Bacteroidota</taxon>
        <taxon>Cytophagia</taxon>
        <taxon>Cytophagales</taxon>
        <taxon>Cyclobacteriaceae</taxon>
        <taxon>Cyclobacterium</taxon>
    </lineage>
</organism>
<evidence type="ECO:0000313" key="2">
    <source>
        <dbReference type="Proteomes" id="UP000184513"/>
    </source>
</evidence>
<name>A0A1M7NTC7_9BACT</name>
<evidence type="ECO:0000313" key="1">
    <source>
        <dbReference type="EMBL" id="SHN07282.1"/>
    </source>
</evidence>
<dbReference type="OrthoDB" id="837067at2"/>
<proteinExistence type="predicted"/>
<gene>
    <name evidence="1" type="ORF">SAMN04488057_10657</name>
</gene>
<sequence length="120" mass="13387">MKIRYRTVILFSALLSSCTIDSGEVTPGDLIMVNQGNVVLDLSDIDYYDFSSHIVYLKEDNRLAGDFEPLQGANIMVNGSEIYPLNIHDPYLATLPTGPHIKSLIDVFGDFAFRISWISS</sequence>
<keyword evidence="2" id="KW-1185">Reference proteome</keyword>
<dbReference type="STRING" id="388280.SAMN04488057_10657"/>
<dbReference type="PROSITE" id="PS51257">
    <property type="entry name" value="PROKAR_LIPOPROTEIN"/>
    <property type="match status" value="1"/>
</dbReference>
<dbReference type="AlphaFoldDB" id="A0A1M7NTC7"/>
<dbReference type="RefSeq" id="WP_073094718.1">
    <property type="nucleotide sequence ID" value="NZ_FRCY01000006.1"/>
</dbReference>